<evidence type="ECO:0000313" key="2">
    <source>
        <dbReference type="Proteomes" id="UP000643672"/>
    </source>
</evidence>
<dbReference type="AlphaFoldDB" id="A0A8H8XE02"/>
<dbReference type="EMBL" id="CAESAQ020000090">
    <property type="protein sequence ID" value="CAB5505355.1"/>
    <property type="molecule type" value="Genomic_DNA"/>
</dbReference>
<proteinExistence type="predicted"/>
<evidence type="ECO:0000313" key="1">
    <source>
        <dbReference type="EMBL" id="CAB5505355.1"/>
    </source>
</evidence>
<organism evidence="1 2">
    <name type="scientific">Bathymodiolus thermophilus thioautotrophic gill symbiont</name>
    <dbReference type="NCBI Taxonomy" id="2360"/>
    <lineage>
        <taxon>Bacteria</taxon>
        <taxon>Pseudomonadati</taxon>
        <taxon>Pseudomonadota</taxon>
        <taxon>Gammaproteobacteria</taxon>
        <taxon>sulfur-oxidizing symbionts</taxon>
    </lineage>
</organism>
<gene>
    <name evidence="1" type="ORF">THERMOS_2109</name>
</gene>
<sequence>MSSLYSTIFKNKLNNLAPILIPSISSKNTWAYKHYETFV</sequence>
<protein>
    <submittedName>
        <fullName evidence="1">Uncharacterized protein</fullName>
    </submittedName>
</protein>
<comment type="caution">
    <text evidence="1">The sequence shown here is derived from an EMBL/GenBank/DDBJ whole genome shotgun (WGS) entry which is preliminary data.</text>
</comment>
<reference evidence="1 2" key="1">
    <citation type="submission" date="2020-05" db="EMBL/GenBank/DDBJ databases">
        <authorList>
            <person name="Petersen J."/>
            <person name="Sayavedra L."/>
        </authorList>
    </citation>
    <scope>NUCLEOTIDE SEQUENCE [LARGE SCALE GENOMIC DNA]</scope>
    <source>
        <strain evidence="1">B thermophilus SOXS</strain>
    </source>
</reference>
<name>A0A8H8XE02_9GAMM</name>
<dbReference type="Proteomes" id="UP000643672">
    <property type="component" value="Unassembled WGS sequence"/>
</dbReference>
<keyword evidence="2" id="KW-1185">Reference proteome</keyword>
<accession>A0A8H8XE02</accession>